<dbReference type="Proteomes" id="UP000784294">
    <property type="component" value="Unassembled WGS sequence"/>
</dbReference>
<keyword evidence="2" id="KW-0732">Signal</keyword>
<accession>A0A448WHY4</accession>
<comment type="caution">
    <text evidence="3">The sequence shown here is derived from an EMBL/GenBank/DDBJ whole genome shotgun (WGS) entry which is preliminary data.</text>
</comment>
<organism evidence="3 4">
    <name type="scientific">Protopolystoma xenopodis</name>
    <dbReference type="NCBI Taxonomy" id="117903"/>
    <lineage>
        <taxon>Eukaryota</taxon>
        <taxon>Metazoa</taxon>
        <taxon>Spiralia</taxon>
        <taxon>Lophotrochozoa</taxon>
        <taxon>Platyhelminthes</taxon>
        <taxon>Monogenea</taxon>
        <taxon>Polyopisthocotylea</taxon>
        <taxon>Polystomatidea</taxon>
        <taxon>Polystomatidae</taxon>
        <taxon>Protopolystoma</taxon>
    </lineage>
</organism>
<evidence type="ECO:0000256" key="2">
    <source>
        <dbReference type="SAM" id="SignalP"/>
    </source>
</evidence>
<dbReference type="EMBL" id="CAAALY010013843">
    <property type="protein sequence ID" value="VEL12126.1"/>
    <property type="molecule type" value="Genomic_DNA"/>
</dbReference>
<keyword evidence="4" id="KW-1185">Reference proteome</keyword>
<feature type="compositionally biased region" description="Basic and acidic residues" evidence="1">
    <location>
        <begin position="90"/>
        <end position="99"/>
    </location>
</feature>
<name>A0A448WHY4_9PLAT</name>
<dbReference type="AlphaFoldDB" id="A0A448WHY4"/>
<evidence type="ECO:0008006" key="5">
    <source>
        <dbReference type="Google" id="ProtNLM"/>
    </source>
</evidence>
<sequence>MATGILFGQALFSIVAPAARTTSFWASECVHSGGHLQSQPGEFVHWVTGTGSANRGQIIGGPDAQFPLDGRQRGPRTTRTHVQSIEVTGSEDKSRVRLS</sequence>
<evidence type="ECO:0000313" key="3">
    <source>
        <dbReference type="EMBL" id="VEL12126.1"/>
    </source>
</evidence>
<evidence type="ECO:0000313" key="4">
    <source>
        <dbReference type="Proteomes" id="UP000784294"/>
    </source>
</evidence>
<proteinExistence type="predicted"/>
<evidence type="ECO:0000256" key="1">
    <source>
        <dbReference type="SAM" id="MobiDB-lite"/>
    </source>
</evidence>
<feature type="region of interest" description="Disordered" evidence="1">
    <location>
        <begin position="65"/>
        <end position="99"/>
    </location>
</feature>
<feature type="signal peptide" evidence="2">
    <location>
        <begin position="1"/>
        <end position="21"/>
    </location>
</feature>
<gene>
    <name evidence="3" type="ORF">PXEA_LOCUS5566</name>
</gene>
<feature type="chain" id="PRO_5019276054" description="Secreted protein" evidence="2">
    <location>
        <begin position="22"/>
        <end position="99"/>
    </location>
</feature>
<protein>
    <recommendedName>
        <fullName evidence="5">Secreted protein</fullName>
    </recommendedName>
</protein>
<reference evidence="3" key="1">
    <citation type="submission" date="2018-11" db="EMBL/GenBank/DDBJ databases">
        <authorList>
            <consortium name="Pathogen Informatics"/>
        </authorList>
    </citation>
    <scope>NUCLEOTIDE SEQUENCE</scope>
</reference>